<proteinExistence type="predicted"/>
<name>A0ABZ0Q8F8_9VIBR</name>
<evidence type="ECO:0000313" key="2">
    <source>
        <dbReference type="EMBL" id="WPC72728.1"/>
    </source>
</evidence>
<gene>
    <name evidence="2" type="ORF">R8Z52_11375</name>
</gene>
<dbReference type="EMBL" id="CP138203">
    <property type="protein sequence ID" value="WPC72728.1"/>
    <property type="molecule type" value="Genomic_DNA"/>
</dbReference>
<evidence type="ECO:0000256" key="1">
    <source>
        <dbReference type="SAM" id="SignalP"/>
    </source>
</evidence>
<reference evidence="2 3" key="1">
    <citation type="submission" date="2023-11" db="EMBL/GenBank/DDBJ databases">
        <title>Plant-associative lifestyle of Vibrio porteresiae and its evolutionary dynamics.</title>
        <authorList>
            <person name="Rameshkumar N."/>
            <person name="Kirti K."/>
        </authorList>
    </citation>
    <scope>NUCLEOTIDE SEQUENCE [LARGE SCALE GENOMIC DNA]</scope>
    <source>
        <strain evidence="2 3">MSSRF30</strain>
    </source>
</reference>
<dbReference type="RefSeq" id="WP_261892405.1">
    <property type="nucleotide sequence ID" value="NZ_AP024895.1"/>
</dbReference>
<evidence type="ECO:0000313" key="3">
    <source>
        <dbReference type="Proteomes" id="UP001304071"/>
    </source>
</evidence>
<feature type="chain" id="PRO_5045702363" evidence="1">
    <location>
        <begin position="27"/>
        <end position="157"/>
    </location>
</feature>
<dbReference type="Proteomes" id="UP001304071">
    <property type="component" value="Chromosome 1"/>
</dbReference>
<accession>A0ABZ0Q8F8</accession>
<sequence>MRSYHRRPYLLMLLIALVFSTSGANAYALTPISSDFMSMNRSVHVMPASAHSMSMDCANPQQSTQQHQHMNHAQMADDGASLSEHCKNTPHTLMNTAVGNHCQSGHCNDNMCGSVVGVLLSSTLVMFGTSTYLDVFYPLHSHQLTGYPRSLYRPPIA</sequence>
<protein>
    <submittedName>
        <fullName evidence="2">Uncharacterized protein</fullName>
    </submittedName>
</protein>
<keyword evidence="3" id="KW-1185">Reference proteome</keyword>
<feature type="signal peptide" evidence="1">
    <location>
        <begin position="1"/>
        <end position="26"/>
    </location>
</feature>
<keyword evidence="1" id="KW-0732">Signal</keyword>
<organism evidence="2 3">
    <name type="scientific">Vibrio porteresiae DSM 19223</name>
    <dbReference type="NCBI Taxonomy" id="1123496"/>
    <lineage>
        <taxon>Bacteria</taxon>
        <taxon>Pseudomonadati</taxon>
        <taxon>Pseudomonadota</taxon>
        <taxon>Gammaproteobacteria</taxon>
        <taxon>Vibrionales</taxon>
        <taxon>Vibrionaceae</taxon>
        <taxon>Vibrio</taxon>
    </lineage>
</organism>